<name>A0ABU0L0H2_9BACL</name>
<comment type="caution">
    <text evidence="1">The sequence shown here is derived from an EMBL/GenBank/DDBJ whole genome shotgun (WGS) entry which is preliminary data.</text>
</comment>
<dbReference type="EMBL" id="JAUSWA010000009">
    <property type="protein sequence ID" value="MDQ0493854.1"/>
    <property type="molecule type" value="Genomic_DNA"/>
</dbReference>
<protein>
    <submittedName>
        <fullName evidence="1">Uncharacterized protein</fullName>
    </submittedName>
</protein>
<organism evidence="1 2">
    <name type="scientific">Paenibacillus brasilensis</name>
    <dbReference type="NCBI Taxonomy" id="128574"/>
    <lineage>
        <taxon>Bacteria</taxon>
        <taxon>Bacillati</taxon>
        <taxon>Bacillota</taxon>
        <taxon>Bacilli</taxon>
        <taxon>Bacillales</taxon>
        <taxon>Paenibacillaceae</taxon>
        <taxon>Paenibacillus</taxon>
    </lineage>
</organism>
<evidence type="ECO:0000313" key="2">
    <source>
        <dbReference type="Proteomes" id="UP001242811"/>
    </source>
</evidence>
<accession>A0ABU0L0H2</accession>
<dbReference type="Proteomes" id="UP001242811">
    <property type="component" value="Unassembled WGS sequence"/>
</dbReference>
<proteinExistence type="predicted"/>
<gene>
    <name evidence="1" type="ORF">QOZ95_002016</name>
</gene>
<keyword evidence="2" id="KW-1185">Reference proteome</keyword>
<sequence length="43" mass="4215">MSSAIVDPGVSLSSPCLAASLSKASHDQAEMLGACPSPVVNSV</sequence>
<evidence type="ECO:0000313" key="1">
    <source>
        <dbReference type="EMBL" id="MDQ0493854.1"/>
    </source>
</evidence>
<reference evidence="1 2" key="1">
    <citation type="submission" date="2023-07" db="EMBL/GenBank/DDBJ databases">
        <title>Genomic Encyclopedia of Type Strains, Phase IV (KMG-IV): sequencing the most valuable type-strain genomes for metagenomic binning, comparative biology and taxonomic classification.</title>
        <authorList>
            <person name="Goeker M."/>
        </authorList>
    </citation>
    <scope>NUCLEOTIDE SEQUENCE [LARGE SCALE GENOMIC DNA]</scope>
    <source>
        <strain evidence="1 2">DSM 14914</strain>
    </source>
</reference>